<sequence length="100" mass="11872">MRNKSLQTLASAPMLYSGVLTIMLQDYLLFEGLGREYKNENSYYDWLWFFSYQREKVTNVTLSSWQLEIRSYRSVYFPLEVDMNSSSQIPMLPELINPSH</sequence>
<protein>
    <submittedName>
        <fullName evidence="1">Uncharacterized protein</fullName>
    </submittedName>
</protein>
<accession>A0A8X6MQR6</accession>
<dbReference type="EMBL" id="BMAW01095941">
    <property type="protein sequence ID" value="GFS72669.1"/>
    <property type="molecule type" value="Genomic_DNA"/>
</dbReference>
<evidence type="ECO:0000313" key="2">
    <source>
        <dbReference type="Proteomes" id="UP000887013"/>
    </source>
</evidence>
<organism evidence="1 2">
    <name type="scientific">Nephila pilipes</name>
    <name type="common">Giant wood spider</name>
    <name type="synonym">Nephila maculata</name>
    <dbReference type="NCBI Taxonomy" id="299642"/>
    <lineage>
        <taxon>Eukaryota</taxon>
        <taxon>Metazoa</taxon>
        <taxon>Ecdysozoa</taxon>
        <taxon>Arthropoda</taxon>
        <taxon>Chelicerata</taxon>
        <taxon>Arachnida</taxon>
        <taxon>Araneae</taxon>
        <taxon>Araneomorphae</taxon>
        <taxon>Entelegynae</taxon>
        <taxon>Araneoidea</taxon>
        <taxon>Nephilidae</taxon>
        <taxon>Nephila</taxon>
    </lineage>
</organism>
<proteinExistence type="predicted"/>
<reference evidence="1" key="1">
    <citation type="submission" date="2020-08" db="EMBL/GenBank/DDBJ databases">
        <title>Multicomponent nature underlies the extraordinary mechanical properties of spider dragline silk.</title>
        <authorList>
            <person name="Kono N."/>
            <person name="Nakamura H."/>
            <person name="Mori M."/>
            <person name="Yoshida Y."/>
            <person name="Ohtoshi R."/>
            <person name="Malay A.D."/>
            <person name="Moran D.A.P."/>
            <person name="Tomita M."/>
            <person name="Numata K."/>
            <person name="Arakawa K."/>
        </authorList>
    </citation>
    <scope>NUCLEOTIDE SEQUENCE</scope>
</reference>
<evidence type="ECO:0000313" key="1">
    <source>
        <dbReference type="EMBL" id="GFS72669.1"/>
    </source>
</evidence>
<dbReference type="Proteomes" id="UP000887013">
    <property type="component" value="Unassembled WGS sequence"/>
</dbReference>
<keyword evidence="2" id="KW-1185">Reference proteome</keyword>
<name>A0A8X6MQR6_NEPPI</name>
<gene>
    <name evidence="1" type="ORF">NPIL_511291</name>
</gene>
<dbReference type="AlphaFoldDB" id="A0A8X6MQR6"/>
<comment type="caution">
    <text evidence="1">The sequence shown here is derived from an EMBL/GenBank/DDBJ whole genome shotgun (WGS) entry which is preliminary data.</text>
</comment>